<dbReference type="STRING" id="364197.SAMN05216296_0329"/>
<feature type="chain" id="PRO_5009272666" description="DUF3015 domain-containing protein" evidence="1">
    <location>
        <begin position="20"/>
        <end position="162"/>
    </location>
</feature>
<dbReference type="Pfam" id="PF11220">
    <property type="entry name" value="DUF3015"/>
    <property type="match status" value="1"/>
</dbReference>
<dbReference type="Proteomes" id="UP000243232">
    <property type="component" value="Chromosome I"/>
</dbReference>
<reference evidence="3" key="1">
    <citation type="submission" date="2016-10" db="EMBL/GenBank/DDBJ databases">
        <authorList>
            <person name="Varghese N."/>
            <person name="Submissions S."/>
        </authorList>
    </citation>
    <scope>NUCLEOTIDE SEQUENCE [LARGE SCALE GENOMIC DNA]</scope>
    <source>
        <strain evidence="3">DSM 17875</strain>
    </source>
</reference>
<dbReference type="EMBL" id="LT629785">
    <property type="protein sequence ID" value="SDT89420.1"/>
    <property type="molecule type" value="Genomic_DNA"/>
</dbReference>
<protein>
    <recommendedName>
        <fullName evidence="4">DUF3015 domain-containing protein</fullName>
    </recommendedName>
</protein>
<evidence type="ECO:0000256" key="1">
    <source>
        <dbReference type="SAM" id="SignalP"/>
    </source>
</evidence>
<keyword evidence="1" id="KW-0732">Signal</keyword>
<dbReference type="InterPro" id="IPR021383">
    <property type="entry name" value="DUF3015"/>
</dbReference>
<evidence type="ECO:0000313" key="2">
    <source>
        <dbReference type="EMBL" id="SDT89420.1"/>
    </source>
</evidence>
<evidence type="ECO:0000313" key="3">
    <source>
        <dbReference type="Proteomes" id="UP000243232"/>
    </source>
</evidence>
<evidence type="ECO:0008006" key="4">
    <source>
        <dbReference type="Google" id="ProtNLM"/>
    </source>
</evidence>
<keyword evidence="3" id="KW-1185">Reference proteome</keyword>
<dbReference type="RefSeq" id="WP_090192774.1">
    <property type="nucleotide sequence ID" value="NZ_LT629785.1"/>
</dbReference>
<sequence length="162" mass="16819">MKRILLGTLLAAVSINAFAEAPGGPNCGWGNMLFKGQRGGVAHFLASTTNGTSGNATFGMTSGTNGCSTNGTLTYGGKPMIALNGMMDELSEDMARGDGEALTTYAVVLGVAPEDRAHFASVTQQHFSEIFSSSDTTSVEVYSATLAVLKQDPQLAKYSNPV</sequence>
<gene>
    <name evidence="2" type="ORF">SAMN05216296_0329</name>
</gene>
<organism evidence="2 3">
    <name type="scientific">Pseudomonas pohangensis</name>
    <dbReference type="NCBI Taxonomy" id="364197"/>
    <lineage>
        <taxon>Bacteria</taxon>
        <taxon>Pseudomonadati</taxon>
        <taxon>Pseudomonadota</taxon>
        <taxon>Gammaproteobacteria</taxon>
        <taxon>Pseudomonadales</taxon>
        <taxon>Pseudomonadaceae</taxon>
        <taxon>Pseudomonas</taxon>
    </lineage>
</organism>
<dbReference type="OrthoDB" id="334910at2"/>
<accession>A0A1H2E2S3</accession>
<feature type="signal peptide" evidence="1">
    <location>
        <begin position="1"/>
        <end position="19"/>
    </location>
</feature>
<name>A0A1H2E2S3_9PSED</name>
<proteinExistence type="predicted"/>
<dbReference type="AlphaFoldDB" id="A0A1H2E2S3"/>